<gene>
    <name evidence="2" type="ORF">AVDCRST_MAG59-3135</name>
</gene>
<feature type="region of interest" description="Disordered" evidence="1">
    <location>
        <begin position="1"/>
        <end position="91"/>
    </location>
</feature>
<feature type="non-terminal residue" evidence="2">
    <location>
        <position position="91"/>
    </location>
</feature>
<evidence type="ECO:0000313" key="2">
    <source>
        <dbReference type="EMBL" id="CAA9567173.1"/>
    </source>
</evidence>
<protein>
    <submittedName>
        <fullName evidence="2">Uncharacterized protein</fullName>
    </submittedName>
</protein>
<name>A0A6J4V708_9BACT</name>
<feature type="compositionally biased region" description="Basic and acidic residues" evidence="1">
    <location>
        <begin position="1"/>
        <end position="10"/>
    </location>
</feature>
<dbReference type="EMBL" id="CADCWF010000216">
    <property type="protein sequence ID" value="CAA9567173.1"/>
    <property type="molecule type" value="Genomic_DNA"/>
</dbReference>
<dbReference type="AlphaFoldDB" id="A0A6J4V708"/>
<sequence>ERTRMGRERPASPNGARWRQDAACGAGRGTCPRRRAARPAPCPIGRSTAASLPGGGRGDRPRVGPVGPARRPRRDAPRSTPDGCVRSRAPV</sequence>
<feature type="non-terminal residue" evidence="2">
    <location>
        <position position="1"/>
    </location>
</feature>
<reference evidence="2" key="1">
    <citation type="submission" date="2020-02" db="EMBL/GenBank/DDBJ databases">
        <authorList>
            <person name="Meier V. D."/>
        </authorList>
    </citation>
    <scope>NUCLEOTIDE SEQUENCE</scope>
    <source>
        <strain evidence="2">AVDCRST_MAG59</strain>
    </source>
</reference>
<accession>A0A6J4V708</accession>
<proteinExistence type="predicted"/>
<organism evidence="2">
    <name type="scientific">uncultured Thermomicrobiales bacterium</name>
    <dbReference type="NCBI Taxonomy" id="1645740"/>
    <lineage>
        <taxon>Bacteria</taxon>
        <taxon>Pseudomonadati</taxon>
        <taxon>Thermomicrobiota</taxon>
        <taxon>Thermomicrobia</taxon>
        <taxon>Thermomicrobiales</taxon>
        <taxon>environmental samples</taxon>
    </lineage>
</organism>
<evidence type="ECO:0000256" key="1">
    <source>
        <dbReference type="SAM" id="MobiDB-lite"/>
    </source>
</evidence>